<sequence>MEIMGYPMETVYLTGLIIFGCITFLYVLVSDLIHGAFDVFSHILNPTLVLSFFTLLSAGGYILEMVTTFSSWLIMGLAAGASFILVSLLNIFVLIPLASAEASLNYSEEDLRGRIGKVITSIPSNGFGEVFIEGISGNIAKTAVSLNNDPIGQGEKILIVDVKSGVVHVLPYEQAAML</sequence>
<keyword evidence="4" id="KW-1185">Reference proteome</keyword>
<dbReference type="OrthoDB" id="1683445at2"/>
<dbReference type="Pfam" id="PF25842">
    <property type="entry name" value="NfeD_TM"/>
    <property type="match status" value="1"/>
</dbReference>
<dbReference type="RefSeq" id="WP_090235475.1">
    <property type="nucleotide sequence ID" value="NZ_FNHW01000001.1"/>
</dbReference>
<dbReference type="STRING" id="459525.SAMN04488137_2864"/>
<protein>
    <submittedName>
        <fullName evidence="3">Membrane protein implicated in regulation of membrane protease activity</fullName>
    </submittedName>
</protein>
<feature type="transmembrane region" description="Helical" evidence="1">
    <location>
        <begin position="43"/>
        <end position="63"/>
    </location>
</feature>
<keyword evidence="3" id="KW-0645">Protease</keyword>
<dbReference type="GO" id="GO:0006508">
    <property type="term" value="P:proteolysis"/>
    <property type="evidence" value="ECO:0007669"/>
    <property type="project" value="UniProtKB-KW"/>
</dbReference>
<dbReference type="Proteomes" id="UP000199544">
    <property type="component" value="Unassembled WGS sequence"/>
</dbReference>
<evidence type="ECO:0000313" key="4">
    <source>
        <dbReference type="Proteomes" id="UP000199544"/>
    </source>
</evidence>
<dbReference type="GO" id="GO:0008233">
    <property type="term" value="F:peptidase activity"/>
    <property type="evidence" value="ECO:0007669"/>
    <property type="project" value="UniProtKB-KW"/>
</dbReference>
<dbReference type="Gene3D" id="2.40.50.140">
    <property type="entry name" value="Nucleic acid-binding proteins"/>
    <property type="match status" value="1"/>
</dbReference>
<accession>A0A1G9XKN1</accession>
<feature type="domain" description="Membrane protein NfeD2 N-terminal transmembrane" evidence="2">
    <location>
        <begin position="2"/>
        <end position="101"/>
    </location>
</feature>
<feature type="transmembrane region" description="Helical" evidence="1">
    <location>
        <begin position="12"/>
        <end position="31"/>
    </location>
</feature>
<evidence type="ECO:0000256" key="1">
    <source>
        <dbReference type="SAM" id="Phobius"/>
    </source>
</evidence>
<keyword evidence="1" id="KW-0812">Transmembrane</keyword>
<name>A0A1G9XKN1_9BACL</name>
<evidence type="ECO:0000313" key="3">
    <source>
        <dbReference type="EMBL" id="SDM97409.1"/>
    </source>
</evidence>
<keyword evidence="1" id="KW-0472">Membrane</keyword>
<reference evidence="4" key="1">
    <citation type="submission" date="2016-10" db="EMBL/GenBank/DDBJ databases">
        <authorList>
            <person name="Varghese N."/>
            <person name="Submissions S."/>
        </authorList>
    </citation>
    <scope>NUCLEOTIDE SEQUENCE [LARGE SCALE GENOMIC DNA]</scope>
    <source>
        <strain evidence="4">CGMCC 1.6854</strain>
    </source>
</reference>
<gene>
    <name evidence="3" type="ORF">SAMN04488137_2864</name>
</gene>
<dbReference type="AlphaFoldDB" id="A0A1G9XKN1"/>
<dbReference type="InterPro" id="IPR012340">
    <property type="entry name" value="NA-bd_OB-fold"/>
</dbReference>
<dbReference type="EMBL" id="FNHW01000001">
    <property type="protein sequence ID" value="SDM97409.1"/>
    <property type="molecule type" value="Genomic_DNA"/>
</dbReference>
<feature type="transmembrane region" description="Helical" evidence="1">
    <location>
        <begin position="69"/>
        <end position="95"/>
    </location>
</feature>
<proteinExistence type="predicted"/>
<organism evidence="3 4">
    <name type="scientific">Fictibacillus solisalsi</name>
    <dbReference type="NCBI Taxonomy" id="459525"/>
    <lineage>
        <taxon>Bacteria</taxon>
        <taxon>Bacillati</taxon>
        <taxon>Bacillota</taxon>
        <taxon>Bacilli</taxon>
        <taxon>Bacillales</taxon>
        <taxon>Fictibacillaceae</taxon>
        <taxon>Fictibacillus</taxon>
    </lineage>
</organism>
<evidence type="ECO:0000259" key="2">
    <source>
        <dbReference type="Pfam" id="PF25842"/>
    </source>
</evidence>
<dbReference type="InterPro" id="IPR058653">
    <property type="entry name" value="NfeD2_TM"/>
</dbReference>
<keyword evidence="1" id="KW-1133">Transmembrane helix</keyword>
<keyword evidence="3" id="KW-0378">Hydrolase</keyword>